<dbReference type="OrthoDB" id="10655427at2759"/>
<gene>
    <name evidence="1" type="ORF">OSB1V03_LOCUS17064</name>
</gene>
<keyword evidence="2" id="KW-1185">Reference proteome</keyword>
<proteinExistence type="predicted"/>
<evidence type="ECO:0000313" key="1">
    <source>
        <dbReference type="EMBL" id="CAD7637640.1"/>
    </source>
</evidence>
<dbReference type="AlphaFoldDB" id="A0A7R9LAA4"/>
<accession>A0A7R9LAA4</accession>
<dbReference type="Proteomes" id="UP000759131">
    <property type="component" value="Unassembled WGS sequence"/>
</dbReference>
<feature type="non-terminal residue" evidence="1">
    <location>
        <position position="1"/>
    </location>
</feature>
<dbReference type="EMBL" id="OC874496">
    <property type="protein sequence ID" value="CAD7637640.1"/>
    <property type="molecule type" value="Genomic_DNA"/>
</dbReference>
<reference evidence="1" key="1">
    <citation type="submission" date="2020-11" db="EMBL/GenBank/DDBJ databases">
        <authorList>
            <person name="Tran Van P."/>
        </authorList>
    </citation>
    <scope>NUCLEOTIDE SEQUENCE</scope>
</reference>
<organism evidence="1">
    <name type="scientific">Medioppia subpectinata</name>
    <dbReference type="NCBI Taxonomy" id="1979941"/>
    <lineage>
        <taxon>Eukaryota</taxon>
        <taxon>Metazoa</taxon>
        <taxon>Ecdysozoa</taxon>
        <taxon>Arthropoda</taxon>
        <taxon>Chelicerata</taxon>
        <taxon>Arachnida</taxon>
        <taxon>Acari</taxon>
        <taxon>Acariformes</taxon>
        <taxon>Sarcoptiformes</taxon>
        <taxon>Oribatida</taxon>
        <taxon>Brachypylina</taxon>
        <taxon>Oppioidea</taxon>
        <taxon>Oppiidae</taxon>
        <taxon>Medioppia</taxon>
    </lineage>
</organism>
<dbReference type="EMBL" id="CAJPIZ010019921">
    <property type="protein sequence ID" value="CAG2117110.1"/>
    <property type="molecule type" value="Genomic_DNA"/>
</dbReference>
<evidence type="ECO:0000313" key="2">
    <source>
        <dbReference type="Proteomes" id="UP000759131"/>
    </source>
</evidence>
<sequence length="275" mass="32305">MYKQLLCGSHRRPQVVEAFRVEKDFVYVMIDLRGYFRLDGFQYTPGSTPESTRVEFNDITSLKSLWTNKDPTLVRRMVDMKLWFHLNDTTTRSDILVGVTYEEEDNMDLVKAYTVANRRDKFEDIDLKPLNLNIYKYVPNADPNNLMTLFAKFPQMDIENRIHAINYFPIEDWRQLPERYFVYYLEKRPAQVVPTAPEPDTEFRRHVFIRGKVDVGHGLETDWHLDNSSGRCFSQNVVNASFTLTHADQYNILLDSKGVPVFGVFTFDLIEFSND</sequence>
<name>A0A7R9LAA4_9ACAR</name>
<protein>
    <submittedName>
        <fullName evidence="1">Uncharacterized protein</fullName>
    </submittedName>
</protein>